<feature type="compositionally biased region" description="Low complexity" evidence="1">
    <location>
        <begin position="95"/>
        <end position="115"/>
    </location>
</feature>
<comment type="caution">
    <text evidence="2">The sequence shown here is derived from an EMBL/GenBank/DDBJ whole genome shotgun (WGS) entry which is preliminary data.</text>
</comment>
<feature type="compositionally biased region" description="Pro residues" evidence="1">
    <location>
        <begin position="1"/>
        <end position="11"/>
    </location>
</feature>
<name>A0AAD5KA11_9FUNG</name>
<sequence length="134" mass="14552">MQPPMHRPPLQDPTKFQYGMAPPPPTSGMQSSGSFTSPPNAAMPPRTPMPTQPHQPGMRPPPPPGVRPPPPQQQPNMPYPRPIPQHNLNAGQTPQQQQQQQGLMTTTSPMNPPTTVSGDSLSSPMTNMNLQVRT</sequence>
<keyword evidence="3" id="KW-1185">Reference proteome</keyword>
<feature type="compositionally biased region" description="Pro residues" evidence="1">
    <location>
        <begin position="41"/>
        <end position="83"/>
    </location>
</feature>
<evidence type="ECO:0000256" key="1">
    <source>
        <dbReference type="SAM" id="MobiDB-lite"/>
    </source>
</evidence>
<accession>A0AAD5KA11</accession>
<protein>
    <submittedName>
        <fullName evidence="2">Uncharacterized protein</fullName>
    </submittedName>
</protein>
<evidence type="ECO:0000313" key="3">
    <source>
        <dbReference type="Proteomes" id="UP001209540"/>
    </source>
</evidence>
<evidence type="ECO:0000313" key="2">
    <source>
        <dbReference type="EMBL" id="KAI9263362.1"/>
    </source>
</evidence>
<reference evidence="2" key="2">
    <citation type="submission" date="2023-02" db="EMBL/GenBank/DDBJ databases">
        <authorList>
            <consortium name="DOE Joint Genome Institute"/>
            <person name="Mondo S.J."/>
            <person name="Chang Y."/>
            <person name="Wang Y."/>
            <person name="Ahrendt S."/>
            <person name="Andreopoulos W."/>
            <person name="Barry K."/>
            <person name="Beard J."/>
            <person name="Benny G.L."/>
            <person name="Blankenship S."/>
            <person name="Bonito G."/>
            <person name="Cuomo C."/>
            <person name="Desiro A."/>
            <person name="Gervers K.A."/>
            <person name="Hundley H."/>
            <person name="Kuo A."/>
            <person name="LaButti K."/>
            <person name="Lang B.F."/>
            <person name="Lipzen A."/>
            <person name="O'Donnell K."/>
            <person name="Pangilinan J."/>
            <person name="Reynolds N."/>
            <person name="Sandor L."/>
            <person name="Smith M.W."/>
            <person name="Tsang A."/>
            <person name="Grigoriev I.V."/>
            <person name="Stajich J.E."/>
            <person name="Spatafora J.W."/>
        </authorList>
    </citation>
    <scope>NUCLEOTIDE SEQUENCE</scope>
    <source>
        <strain evidence="2">RSA 2281</strain>
    </source>
</reference>
<feature type="compositionally biased region" description="Polar residues" evidence="1">
    <location>
        <begin position="27"/>
        <end position="39"/>
    </location>
</feature>
<organism evidence="2 3">
    <name type="scientific">Phascolomyces articulosus</name>
    <dbReference type="NCBI Taxonomy" id="60185"/>
    <lineage>
        <taxon>Eukaryota</taxon>
        <taxon>Fungi</taxon>
        <taxon>Fungi incertae sedis</taxon>
        <taxon>Mucoromycota</taxon>
        <taxon>Mucoromycotina</taxon>
        <taxon>Mucoromycetes</taxon>
        <taxon>Mucorales</taxon>
        <taxon>Lichtheimiaceae</taxon>
        <taxon>Phascolomyces</taxon>
    </lineage>
</organism>
<reference evidence="2" key="1">
    <citation type="journal article" date="2022" name="IScience">
        <title>Evolution of zygomycete secretomes and the origins of terrestrial fungal ecologies.</title>
        <authorList>
            <person name="Chang Y."/>
            <person name="Wang Y."/>
            <person name="Mondo S."/>
            <person name="Ahrendt S."/>
            <person name="Andreopoulos W."/>
            <person name="Barry K."/>
            <person name="Beard J."/>
            <person name="Benny G.L."/>
            <person name="Blankenship S."/>
            <person name="Bonito G."/>
            <person name="Cuomo C."/>
            <person name="Desiro A."/>
            <person name="Gervers K.A."/>
            <person name="Hundley H."/>
            <person name="Kuo A."/>
            <person name="LaButti K."/>
            <person name="Lang B.F."/>
            <person name="Lipzen A."/>
            <person name="O'Donnell K."/>
            <person name="Pangilinan J."/>
            <person name="Reynolds N."/>
            <person name="Sandor L."/>
            <person name="Smith M.E."/>
            <person name="Tsang A."/>
            <person name="Grigoriev I.V."/>
            <person name="Stajich J.E."/>
            <person name="Spatafora J.W."/>
        </authorList>
    </citation>
    <scope>NUCLEOTIDE SEQUENCE</scope>
    <source>
        <strain evidence="2">RSA 2281</strain>
    </source>
</reference>
<dbReference type="AlphaFoldDB" id="A0AAD5KA11"/>
<gene>
    <name evidence="2" type="ORF">BDA99DRAFT_65686</name>
</gene>
<feature type="region of interest" description="Disordered" evidence="1">
    <location>
        <begin position="1"/>
        <end position="134"/>
    </location>
</feature>
<dbReference type="EMBL" id="JAIXMP010000013">
    <property type="protein sequence ID" value="KAI9263362.1"/>
    <property type="molecule type" value="Genomic_DNA"/>
</dbReference>
<proteinExistence type="predicted"/>
<dbReference type="Proteomes" id="UP001209540">
    <property type="component" value="Unassembled WGS sequence"/>
</dbReference>
<feature type="compositionally biased region" description="Polar residues" evidence="1">
    <location>
        <begin position="116"/>
        <end position="134"/>
    </location>
</feature>